<accession>A0ABP8XBB6</accession>
<proteinExistence type="predicted"/>
<protein>
    <submittedName>
        <fullName evidence="1">Uncharacterized protein</fullName>
    </submittedName>
</protein>
<dbReference type="Proteomes" id="UP001501446">
    <property type="component" value="Unassembled WGS sequence"/>
</dbReference>
<gene>
    <name evidence="1" type="ORF">GCM10025781_23780</name>
</gene>
<reference evidence="2" key="1">
    <citation type="journal article" date="2019" name="Int. J. Syst. Evol. Microbiol.">
        <title>The Global Catalogue of Microorganisms (GCM) 10K type strain sequencing project: providing services to taxonomists for standard genome sequencing and annotation.</title>
        <authorList>
            <consortium name="The Broad Institute Genomics Platform"/>
            <consortium name="The Broad Institute Genome Sequencing Center for Infectious Disease"/>
            <person name="Wu L."/>
            <person name="Ma J."/>
        </authorList>
    </citation>
    <scope>NUCLEOTIDE SEQUENCE [LARGE SCALE GENOMIC DNA]</scope>
    <source>
        <strain evidence="2">JCM 18958</strain>
    </source>
</reference>
<organism evidence="1 2">
    <name type="scientific">Kocuria gwangalliensis</name>
    <dbReference type="NCBI Taxonomy" id="501592"/>
    <lineage>
        <taxon>Bacteria</taxon>
        <taxon>Bacillati</taxon>
        <taxon>Actinomycetota</taxon>
        <taxon>Actinomycetes</taxon>
        <taxon>Micrococcales</taxon>
        <taxon>Micrococcaceae</taxon>
        <taxon>Kocuria</taxon>
    </lineage>
</organism>
<keyword evidence="2" id="KW-1185">Reference proteome</keyword>
<sequence length="70" mass="7616">MSWLSREYNGLRTTDASEARAARTRYRLVSDLEPGMATDPLTGRSPVKGAAQWGSVCDKPLCVFTVLTGP</sequence>
<evidence type="ECO:0000313" key="1">
    <source>
        <dbReference type="EMBL" id="GAA4704097.1"/>
    </source>
</evidence>
<dbReference type="EMBL" id="BAABLN010000034">
    <property type="protein sequence ID" value="GAA4704097.1"/>
    <property type="molecule type" value="Genomic_DNA"/>
</dbReference>
<name>A0ABP8XBB6_9MICC</name>
<comment type="caution">
    <text evidence="1">The sequence shown here is derived from an EMBL/GenBank/DDBJ whole genome shotgun (WGS) entry which is preliminary data.</text>
</comment>
<evidence type="ECO:0000313" key="2">
    <source>
        <dbReference type="Proteomes" id="UP001501446"/>
    </source>
</evidence>